<dbReference type="EMBL" id="DVHE01000064">
    <property type="protein sequence ID" value="HIR51303.1"/>
    <property type="molecule type" value="Genomic_DNA"/>
</dbReference>
<dbReference type="PANTHER" id="PTHR42850:SF4">
    <property type="entry name" value="ZINC-DEPENDENT ENDOPOLYPHOSPHATASE"/>
    <property type="match status" value="1"/>
</dbReference>
<dbReference type="GO" id="GO:0000298">
    <property type="term" value="F:endopolyphosphatase activity"/>
    <property type="evidence" value="ECO:0007669"/>
    <property type="project" value="TreeGrafter"/>
</dbReference>
<evidence type="ECO:0000313" key="2">
    <source>
        <dbReference type="EMBL" id="HIR51303.1"/>
    </source>
</evidence>
<feature type="domain" description="Calcineurin-like phosphoesterase" evidence="1">
    <location>
        <begin position="17"/>
        <end position="89"/>
    </location>
</feature>
<organism evidence="2 3">
    <name type="scientific">Candidatus Avoscillospira avicola</name>
    <dbReference type="NCBI Taxonomy" id="2840706"/>
    <lineage>
        <taxon>Bacteria</taxon>
        <taxon>Bacillati</taxon>
        <taxon>Bacillota</taxon>
        <taxon>Clostridia</taxon>
        <taxon>Eubacteriales</taxon>
        <taxon>Oscillospiraceae</taxon>
        <taxon>Oscillospiraceae incertae sedis</taxon>
        <taxon>Candidatus Avoscillospira</taxon>
    </lineage>
</organism>
<accession>A0A9D1DIK5</accession>
<dbReference type="Gene3D" id="3.60.21.10">
    <property type="match status" value="1"/>
</dbReference>
<dbReference type="Pfam" id="PF00149">
    <property type="entry name" value="Metallophos"/>
    <property type="match status" value="1"/>
</dbReference>
<name>A0A9D1DIK5_9FIRM</name>
<dbReference type="SUPFAM" id="SSF56300">
    <property type="entry name" value="Metallo-dependent phosphatases"/>
    <property type="match status" value="1"/>
</dbReference>
<dbReference type="Proteomes" id="UP000824239">
    <property type="component" value="Unassembled WGS sequence"/>
</dbReference>
<reference evidence="2" key="2">
    <citation type="journal article" date="2021" name="PeerJ">
        <title>Extensive microbial diversity within the chicken gut microbiome revealed by metagenomics and culture.</title>
        <authorList>
            <person name="Gilroy R."/>
            <person name="Ravi A."/>
            <person name="Getino M."/>
            <person name="Pursley I."/>
            <person name="Horton D.L."/>
            <person name="Alikhan N.F."/>
            <person name="Baker D."/>
            <person name="Gharbi K."/>
            <person name="Hall N."/>
            <person name="Watson M."/>
            <person name="Adriaenssens E.M."/>
            <person name="Foster-Nyarko E."/>
            <person name="Jarju S."/>
            <person name="Secka A."/>
            <person name="Antonio M."/>
            <person name="Oren A."/>
            <person name="Chaudhuri R.R."/>
            <person name="La Ragione R."/>
            <person name="Hildebrand F."/>
            <person name="Pallen M.J."/>
        </authorList>
    </citation>
    <scope>NUCLEOTIDE SEQUENCE</scope>
    <source>
        <strain evidence="2">ChiBcec15-4380</strain>
    </source>
</reference>
<dbReference type="GO" id="GO:0016791">
    <property type="term" value="F:phosphatase activity"/>
    <property type="evidence" value="ECO:0007669"/>
    <property type="project" value="TreeGrafter"/>
</dbReference>
<comment type="caution">
    <text evidence="2">The sequence shown here is derived from an EMBL/GenBank/DDBJ whole genome shotgun (WGS) entry which is preliminary data.</text>
</comment>
<reference evidence="2" key="1">
    <citation type="submission" date="2020-10" db="EMBL/GenBank/DDBJ databases">
        <authorList>
            <person name="Gilroy R."/>
        </authorList>
    </citation>
    <scope>NUCLEOTIDE SEQUENCE</scope>
    <source>
        <strain evidence="2">ChiBcec15-4380</strain>
    </source>
</reference>
<protein>
    <submittedName>
        <fullName evidence="2">Metallophosphoesterase</fullName>
    </submittedName>
</protein>
<dbReference type="InterPro" id="IPR050126">
    <property type="entry name" value="Ap4A_hydrolase"/>
</dbReference>
<sequence length="362" mass="39540">MSQPALVARADLSPYRRAIVFSDLHGDDQGFCALLEETGFGPGDALVCVGDLLEKGDASLPLLRRVMTLARNGHVYAVAGNNDVLLPEWEQGLVSDEDVLQYMTAQPQTILREMARELGLGWADLAAVQALKDAIQAAFAPELAFLRALPHILETPQAVFVHAGLAPGPLTAQDRERCLTWKAFGTETHPFARRVVVGHWPACNYRTGIVSSDPYENEATGVLSIDGGNNLNRWGQINYLVIEGETLTAGRLDHYPKVQALADQAPSADPVALLFPRTLVEVRQAGPTESRCFLPALGRELTIPNDQLNRYKGRQYCASRTDYSLEVRAGDVLSCCALEPQGMLAIRQGVVGYYTGPYRPLD</sequence>
<gene>
    <name evidence="2" type="ORF">IAA53_08485</name>
</gene>
<dbReference type="InterPro" id="IPR029052">
    <property type="entry name" value="Metallo-depent_PP-like"/>
</dbReference>
<dbReference type="AlphaFoldDB" id="A0A9D1DIK5"/>
<dbReference type="GO" id="GO:0006798">
    <property type="term" value="P:polyphosphate catabolic process"/>
    <property type="evidence" value="ECO:0007669"/>
    <property type="project" value="TreeGrafter"/>
</dbReference>
<evidence type="ECO:0000313" key="3">
    <source>
        <dbReference type="Proteomes" id="UP000824239"/>
    </source>
</evidence>
<evidence type="ECO:0000259" key="1">
    <source>
        <dbReference type="Pfam" id="PF00149"/>
    </source>
</evidence>
<dbReference type="PANTHER" id="PTHR42850">
    <property type="entry name" value="METALLOPHOSPHOESTERASE"/>
    <property type="match status" value="1"/>
</dbReference>
<dbReference type="GO" id="GO:0005737">
    <property type="term" value="C:cytoplasm"/>
    <property type="evidence" value="ECO:0007669"/>
    <property type="project" value="TreeGrafter"/>
</dbReference>
<dbReference type="InterPro" id="IPR004843">
    <property type="entry name" value="Calcineurin-like_PHP"/>
</dbReference>
<proteinExistence type="predicted"/>